<proteinExistence type="predicted"/>
<evidence type="ECO:0000259" key="2">
    <source>
        <dbReference type="Pfam" id="PF13439"/>
    </source>
</evidence>
<keyword evidence="4" id="KW-1185">Reference proteome</keyword>
<evidence type="ECO:0000313" key="3">
    <source>
        <dbReference type="EMBL" id="OYD59148.1"/>
    </source>
</evidence>
<dbReference type="Pfam" id="PF00534">
    <property type="entry name" value="Glycos_transf_1"/>
    <property type="match status" value="1"/>
</dbReference>
<dbReference type="Proteomes" id="UP000215059">
    <property type="component" value="Unassembled WGS sequence"/>
</dbReference>
<dbReference type="GO" id="GO:0016757">
    <property type="term" value="F:glycosyltransferase activity"/>
    <property type="evidence" value="ECO:0007669"/>
    <property type="project" value="InterPro"/>
</dbReference>
<organism evidence="3 4">
    <name type="scientific">Fictibacillus aquaticus</name>
    <dbReference type="NCBI Taxonomy" id="2021314"/>
    <lineage>
        <taxon>Bacteria</taxon>
        <taxon>Bacillati</taxon>
        <taxon>Bacillota</taxon>
        <taxon>Bacilli</taxon>
        <taxon>Bacillales</taxon>
        <taxon>Fictibacillaceae</taxon>
        <taxon>Fictibacillus</taxon>
    </lineage>
</organism>
<protein>
    <submittedName>
        <fullName evidence="3">Uncharacterized protein</fullName>
    </submittedName>
</protein>
<accession>A0A235FCT9</accession>
<dbReference type="RefSeq" id="WP_094251108.1">
    <property type="nucleotide sequence ID" value="NZ_JBHLXL010000001.1"/>
</dbReference>
<dbReference type="AlphaFoldDB" id="A0A235FCT9"/>
<dbReference type="SUPFAM" id="SSF53756">
    <property type="entry name" value="UDP-Glycosyltransferase/glycogen phosphorylase"/>
    <property type="match status" value="1"/>
</dbReference>
<dbReference type="PANTHER" id="PTHR45947:SF3">
    <property type="entry name" value="SULFOQUINOVOSYL TRANSFERASE SQD2"/>
    <property type="match status" value="1"/>
</dbReference>
<dbReference type="InterPro" id="IPR028098">
    <property type="entry name" value="Glyco_trans_4-like_N"/>
</dbReference>
<dbReference type="InterPro" id="IPR050194">
    <property type="entry name" value="Glycosyltransferase_grp1"/>
</dbReference>
<name>A0A235FCT9_9BACL</name>
<evidence type="ECO:0000259" key="1">
    <source>
        <dbReference type="Pfam" id="PF00534"/>
    </source>
</evidence>
<comment type="caution">
    <text evidence="3">The sequence shown here is derived from an EMBL/GenBank/DDBJ whole genome shotgun (WGS) entry which is preliminary data.</text>
</comment>
<reference evidence="3 4" key="1">
    <citation type="submission" date="2017-07" db="EMBL/GenBank/DDBJ databases">
        <title>Fictibacillus sp. nov. GDSW-R2A3 Genome sequencing and assembly.</title>
        <authorList>
            <person name="Mayilraj S."/>
        </authorList>
    </citation>
    <scope>NUCLEOTIDE SEQUENCE [LARGE SCALE GENOMIC DNA]</scope>
    <source>
        <strain evidence="3 4">GDSW-R2A3</strain>
    </source>
</reference>
<dbReference type="CDD" id="cd03801">
    <property type="entry name" value="GT4_PimA-like"/>
    <property type="match status" value="1"/>
</dbReference>
<evidence type="ECO:0000313" key="4">
    <source>
        <dbReference type="Proteomes" id="UP000215059"/>
    </source>
</evidence>
<dbReference type="Pfam" id="PF13439">
    <property type="entry name" value="Glyco_transf_4"/>
    <property type="match status" value="1"/>
</dbReference>
<dbReference type="EMBL" id="NOII01000001">
    <property type="protein sequence ID" value="OYD59148.1"/>
    <property type="molecule type" value="Genomic_DNA"/>
</dbReference>
<dbReference type="PANTHER" id="PTHR45947">
    <property type="entry name" value="SULFOQUINOVOSYL TRANSFERASE SQD2"/>
    <property type="match status" value="1"/>
</dbReference>
<dbReference type="Gene3D" id="3.40.50.2000">
    <property type="entry name" value="Glycogen Phosphorylase B"/>
    <property type="match status" value="2"/>
</dbReference>
<gene>
    <name evidence="3" type="ORF">CGZ90_04420</name>
</gene>
<feature type="domain" description="Glycosyl transferase family 1" evidence="1">
    <location>
        <begin position="220"/>
        <end position="382"/>
    </location>
</feature>
<dbReference type="OrthoDB" id="9815550at2"/>
<sequence length="411" mass="46821">MNVLLATYWPLPYTGGLWTFITEFRRGLKKKGINVDILSCSPDHSMYYLHDSPFSIRKTDILPLLVEKLNDGGLLLNDPSVSHAELNQYVFEISAAYFGLCQYDLIHAQDPIAARALARVKPAAVPLMTSLHGSLSSEIFYKIKSLYPAFSEQEIYKYPLYRYYRMVEIEGCSQSQIVHTSSAWLYQKTLSNLTGIHSNVFHIPYGFNDKNFAGRTFSFKKIPAKPADKKILFFSGRLVYLKGVHILLQALKHLKKFRSDWECWIAGDGEQREELEALAATLGISSNIRFLGSITNMSHYLKQSDIFIFPSLQDNQPFSIIEAQFSGLPVIVSDAAGLPEMVVPEENGLIFRSGDHEDLCYLILRLLEDSYLLNKCKKNAVKHAQLQWDSKKMINQLTLLYSRLIAEKELK</sequence>
<dbReference type="InterPro" id="IPR001296">
    <property type="entry name" value="Glyco_trans_1"/>
</dbReference>
<feature type="domain" description="Glycosyltransferase subfamily 4-like N-terminal" evidence="2">
    <location>
        <begin position="15"/>
        <end position="191"/>
    </location>
</feature>